<name>A0AA35S1I3_GEOBA</name>
<dbReference type="InterPro" id="IPR036691">
    <property type="entry name" value="Endo/exonu/phosph_ase_sf"/>
</dbReference>
<organism evidence="2 3">
    <name type="scientific">Geodia barretti</name>
    <name type="common">Barrett's horny sponge</name>
    <dbReference type="NCBI Taxonomy" id="519541"/>
    <lineage>
        <taxon>Eukaryota</taxon>
        <taxon>Metazoa</taxon>
        <taxon>Porifera</taxon>
        <taxon>Demospongiae</taxon>
        <taxon>Heteroscleromorpha</taxon>
        <taxon>Tetractinellida</taxon>
        <taxon>Astrophorina</taxon>
        <taxon>Geodiidae</taxon>
        <taxon>Geodia</taxon>
    </lineage>
</organism>
<gene>
    <name evidence="2" type="ORF">GBAR_LOCUS12161</name>
</gene>
<comment type="caution">
    <text evidence="2">The sequence shown here is derived from an EMBL/GenBank/DDBJ whole genome shotgun (WGS) entry which is preliminary data.</text>
</comment>
<dbReference type="InterPro" id="IPR005135">
    <property type="entry name" value="Endo/exonuclease/phosphatase"/>
</dbReference>
<dbReference type="Proteomes" id="UP001174909">
    <property type="component" value="Unassembled WGS sequence"/>
</dbReference>
<dbReference type="Pfam" id="PF03372">
    <property type="entry name" value="Exo_endo_phos"/>
    <property type="match status" value="1"/>
</dbReference>
<reference evidence="2" key="1">
    <citation type="submission" date="2023-03" db="EMBL/GenBank/DDBJ databases">
        <authorList>
            <person name="Steffen K."/>
            <person name="Cardenas P."/>
        </authorList>
    </citation>
    <scope>NUCLEOTIDE SEQUENCE</scope>
</reference>
<keyword evidence="3" id="KW-1185">Reference proteome</keyword>
<feature type="non-terminal residue" evidence="2">
    <location>
        <position position="577"/>
    </location>
</feature>
<sequence>MMPLRPRLFLQCHTPHQHLPNPLLHRHTPLLHLSPQPPVQHHPRSLYESSGSSLYSHPKLIFFISQSPPAPGLSVTAAGGGRHPSLLLVPSLGDLGAPTLPCPRFLLIPSTSSAPPSLSTPLLTRQCPAPQSVTPPPPDTSHLKLCCLNVRGLSSNLCYINHLLDHFSPDVIALSELWLHDYNLHSIHQISSNYKFIVACPPRQEHPRYCTPLLLRGHGGVAIGWHSRIDHLLSPTPIISNHRLIGLSIQTHTSPTHQLSIFSVYLPSRSGCTDSFREVLDELSATMDLLPSLAEVIILGDINADPGCHGGPLSTTPENEQGRILSHYLSQWNFLSMHLHKSPLSSSHTFASEAHGTLSTIDHILCHESLLPIIESAHPLPDHPLNTSDHLPVTATLLLRLHPALIHVPEACGRAPTFTPRNWARSSKQQILSLYTEPLRQPFSNLLRTLPSVSDLSHRPSLIDDHLATLSELLLSTSRHIPSKAFQRFKRPGWGPALKVSKRRCRQSYYLWIRAGKPRDTGHPAWLAYKSAKKQYRSNIRLHKKLSDESFYNSLDLELDSRRFFQAIRNHTSPLPR</sequence>
<dbReference type="GO" id="GO:0003824">
    <property type="term" value="F:catalytic activity"/>
    <property type="evidence" value="ECO:0007669"/>
    <property type="project" value="InterPro"/>
</dbReference>
<dbReference type="EMBL" id="CASHTH010001820">
    <property type="protein sequence ID" value="CAI8020327.1"/>
    <property type="molecule type" value="Genomic_DNA"/>
</dbReference>
<dbReference type="Gene3D" id="3.60.10.10">
    <property type="entry name" value="Endonuclease/exonuclease/phosphatase"/>
    <property type="match status" value="1"/>
</dbReference>
<dbReference type="SUPFAM" id="SSF56219">
    <property type="entry name" value="DNase I-like"/>
    <property type="match status" value="1"/>
</dbReference>
<feature type="domain" description="Endonuclease/exonuclease/phosphatase" evidence="1">
    <location>
        <begin position="148"/>
        <end position="390"/>
    </location>
</feature>
<protein>
    <recommendedName>
        <fullName evidence="1">Endonuclease/exonuclease/phosphatase domain-containing protein</fullName>
    </recommendedName>
</protein>
<evidence type="ECO:0000259" key="1">
    <source>
        <dbReference type="Pfam" id="PF03372"/>
    </source>
</evidence>
<accession>A0AA35S1I3</accession>
<dbReference type="AlphaFoldDB" id="A0AA35S1I3"/>
<proteinExistence type="predicted"/>
<evidence type="ECO:0000313" key="2">
    <source>
        <dbReference type="EMBL" id="CAI8020327.1"/>
    </source>
</evidence>
<evidence type="ECO:0000313" key="3">
    <source>
        <dbReference type="Proteomes" id="UP001174909"/>
    </source>
</evidence>